<dbReference type="Proteomes" id="UP001193501">
    <property type="component" value="Unassembled WGS sequence"/>
</dbReference>
<protein>
    <submittedName>
        <fullName evidence="1">Uncharacterized protein</fullName>
    </submittedName>
</protein>
<name>A0AAE4YEZ0_9RHOB</name>
<proteinExistence type="predicted"/>
<evidence type="ECO:0000313" key="1">
    <source>
        <dbReference type="EMBL" id="NBZ90146.1"/>
    </source>
</evidence>
<dbReference type="EMBL" id="JAABNR010000066">
    <property type="protein sequence ID" value="NBZ90146.1"/>
    <property type="molecule type" value="Genomic_DNA"/>
</dbReference>
<dbReference type="AlphaFoldDB" id="A0AAE4YEZ0"/>
<keyword evidence="2" id="KW-1185">Reference proteome</keyword>
<accession>A0AAE4YEZ0</accession>
<sequence>MEEADWMWAVLDRMEQDAKPLGWTDMIDQINVTRRVLAAEAGRMLDPGPGNVVRVDFKLRRQIDFQDAGSF</sequence>
<evidence type="ECO:0000313" key="2">
    <source>
        <dbReference type="Proteomes" id="UP001193501"/>
    </source>
</evidence>
<comment type="caution">
    <text evidence="1">The sequence shown here is derived from an EMBL/GenBank/DDBJ whole genome shotgun (WGS) entry which is preliminary data.</text>
</comment>
<gene>
    <name evidence="1" type="ORF">GV832_21480</name>
</gene>
<organism evidence="1 2">
    <name type="scientific">Stagnihabitans tardus</name>
    <dbReference type="NCBI Taxonomy" id="2699202"/>
    <lineage>
        <taxon>Bacteria</taxon>
        <taxon>Pseudomonadati</taxon>
        <taxon>Pseudomonadota</taxon>
        <taxon>Alphaproteobacteria</taxon>
        <taxon>Rhodobacterales</taxon>
        <taxon>Paracoccaceae</taxon>
        <taxon>Stagnihabitans</taxon>
    </lineage>
</organism>
<reference evidence="1" key="1">
    <citation type="submission" date="2020-01" db="EMBL/GenBank/DDBJ databases">
        <authorList>
            <person name="Chen W.-M."/>
        </authorList>
    </citation>
    <scope>NUCLEOTIDE SEQUENCE</scope>
    <source>
        <strain evidence="1">CYK-10</strain>
    </source>
</reference>
<dbReference type="RefSeq" id="WP_168776915.1">
    <property type="nucleotide sequence ID" value="NZ_JAABNR010000066.1"/>
</dbReference>